<dbReference type="Gene3D" id="3.30.390.30">
    <property type="match status" value="1"/>
</dbReference>
<proteinExistence type="inferred from homology"/>
<dbReference type="GO" id="GO:0050660">
    <property type="term" value="F:flavin adenine dinucleotide binding"/>
    <property type="evidence" value="ECO:0007669"/>
    <property type="project" value="InterPro"/>
</dbReference>
<evidence type="ECO:0000256" key="7">
    <source>
        <dbReference type="ARBA" id="ARBA00022827"/>
    </source>
</evidence>
<evidence type="ECO:0000256" key="10">
    <source>
        <dbReference type="ARBA" id="ARBA00023157"/>
    </source>
</evidence>
<evidence type="ECO:0000256" key="11">
    <source>
        <dbReference type="ARBA" id="ARBA00023284"/>
    </source>
</evidence>
<dbReference type="InterPro" id="IPR001100">
    <property type="entry name" value="Pyr_nuc-diS_OxRdtase"/>
</dbReference>
<evidence type="ECO:0000256" key="9">
    <source>
        <dbReference type="ARBA" id="ARBA00023027"/>
    </source>
</evidence>
<dbReference type="InterPro" id="IPR016156">
    <property type="entry name" value="FAD/NAD-linked_Rdtase_dimer_sf"/>
</dbReference>
<dbReference type="Pfam" id="PF02852">
    <property type="entry name" value="Pyr_redox_dim"/>
    <property type="match status" value="1"/>
</dbReference>
<evidence type="ECO:0000256" key="4">
    <source>
        <dbReference type="ARBA" id="ARBA00016961"/>
    </source>
</evidence>
<dbReference type="InterPro" id="IPR006258">
    <property type="entry name" value="Lipoamide_DH"/>
</dbReference>
<dbReference type="PROSITE" id="PS00076">
    <property type="entry name" value="PYRIDINE_REDOX_1"/>
    <property type="match status" value="1"/>
</dbReference>
<keyword evidence="6 16" id="KW-0285">Flavoprotein</keyword>
<evidence type="ECO:0000313" key="19">
    <source>
        <dbReference type="EMBL" id="CED91106.1"/>
    </source>
</evidence>
<feature type="binding site" evidence="14">
    <location>
        <position position="313"/>
    </location>
    <ligand>
        <name>FAD</name>
        <dbReference type="ChEBI" id="CHEBI:57692"/>
    </ligand>
</feature>
<evidence type="ECO:0000256" key="13">
    <source>
        <dbReference type="PIRSR" id="PIRSR000350-2"/>
    </source>
</evidence>
<evidence type="ECO:0000256" key="8">
    <source>
        <dbReference type="ARBA" id="ARBA00023002"/>
    </source>
</evidence>
<keyword evidence="5" id="KW-0963">Cytoplasm</keyword>
<name>A0A1L7RHH9_9ACTO</name>
<sequence length="469" mass="48775">MTQAGAIDGAGTGQDAVYDMVVLGGGSGGYAAALRGAQLGLRVALVEADKVGGTCLHRGCVPTKAILHAAETADAVREASAVGIRAALDGIDMPAVQEYKNGIVARMYKGLQGLVSSRGIDLVRGWGRLVAPDTVEVEGRHYRGRNVVLASGSYSKTMGQEISGPVITSEQALELDHVPASAVILGGGVIGVEFASAWASLGSQVTIIEALPHLVPNEDEAISKQLERAFRKRRINFRVGTRFESVERTHSGVRVRTADGTVTEAEVLLIAVGRGPATANLGFEEVGVAMDRGFVLADPHGRTNVPGVWAVGDIVPGVQLAHRGFAQGIAVAERIAGLDPEPVDDVKVPKVTFCEPQIASVGLSEARAAELHGAENIVTSQFNVAGNAKSQILGTQGFVKLVSLKDGPILGFHAIGARMGEQVGEGQLIVSWEADANDVAALVHAHPTQNETIGEAAMALAGKPLHNHG</sequence>
<dbReference type="PRINTS" id="PR00411">
    <property type="entry name" value="PNDRDTASEI"/>
</dbReference>
<dbReference type="SUPFAM" id="SSF55424">
    <property type="entry name" value="FAD/NAD-linked reductases, dimerisation (C-terminal) domain"/>
    <property type="match status" value="1"/>
</dbReference>
<evidence type="ECO:0000256" key="14">
    <source>
        <dbReference type="PIRSR" id="PIRSR000350-3"/>
    </source>
</evidence>
<dbReference type="InterPro" id="IPR004099">
    <property type="entry name" value="Pyr_nucl-diS_OxRdtase_dimer"/>
</dbReference>
<dbReference type="InterPro" id="IPR012999">
    <property type="entry name" value="Pyr_OxRdtase_I_AS"/>
</dbReference>
<comment type="similarity">
    <text evidence="2 16">Belongs to the class-I pyridine nucleotide-disulfide oxidoreductase family.</text>
</comment>
<feature type="domain" description="FAD/NAD(P)-binding" evidence="18">
    <location>
        <begin position="18"/>
        <end position="328"/>
    </location>
</feature>
<feature type="binding site" evidence="14">
    <location>
        <position position="64"/>
    </location>
    <ligand>
        <name>FAD</name>
        <dbReference type="ChEBI" id="CHEBI:57692"/>
    </ligand>
</feature>
<dbReference type="PANTHER" id="PTHR22912">
    <property type="entry name" value="DISULFIDE OXIDOREDUCTASE"/>
    <property type="match status" value="1"/>
</dbReference>
<dbReference type="Gene3D" id="3.50.50.60">
    <property type="entry name" value="FAD/NAD(P)-binding domain"/>
    <property type="match status" value="2"/>
</dbReference>
<feature type="disulfide bond" description="Redox-active" evidence="15">
    <location>
        <begin position="55"/>
        <end position="60"/>
    </location>
</feature>
<comment type="subcellular location">
    <subcellularLocation>
        <location evidence="1">Cytoplasm</location>
    </subcellularLocation>
</comment>
<evidence type="ECO:0000256" key="5">
    <source>
        <dbReference type="ARBA" id="ARBA00022490"/>
    </source>
</evidence>
<dbReference type="GO" id="GO:0005737">
    <property type="term" value="C:cytoplasm"/>
    <property type="evidence" value="ECO:0007669"/>
    <property type="project" value="UniProtKB-SubCell"/>
</dbReference>
<evidence type="ECO:0000256" key="6">
    <source>
        <dbReference type="ARBA" id="ARBA00022630"/>
    </source>
</evidence>
<dbReference type="GO" id="GO:0006103">
    <property type="term" value="P:2-oxoglutarate metabolic process"/>
    <property type="evidence" value="ECO:0007669"/>
    <property type="project" value="TreeGrafter"/>
</dbReference>
<comment type="miscellaneous">
    <text evidence="16">The active site is a redox-active disulfide bond.</text>
</comment>
<dbReference type="InterPro" id="IPR036188">
    <property type="entry name" value="FAD/NAD-bd_sf"/>
</dbReference>
<keyword evidence="9 14" id="KW-0520">NAD</keyword>
<evidence type="ECO:0000256" key="1">
    <source>
        <dbReference type="ARBA" id="ARBA00004496"/>
    </source>
</evidence>
<protein>
    <recommendedName>
        <fullName evidence="4 16">Dihydrolipoyl dehydrogenase</fullName>
        <ecNumber evidence="3 16">1.8.1.4</ecNumber>
    </recommendedName>
</protein>
<dbReference type="Pfam" id="PF07992">
    <property type="entry name" value="Pyr_redox_2"/>
    <property type="match status" value="1"/>
</dbReference>
<comment type="catalytic activity">
    <reaction evidence="12 16">
        <text>N(6)-[(R)-dihydrolipoyl]-L-lysyl-[protein] + NAD(+) = N(6)-[(R)-lipoyl]-L-lysyl-[protein] + NADH + H(+)</text>
        <dbReference type="Rhea" id="RHEA:15045"/>
        <dbReference type="Rhea" id="RHEA-COMP:10474"/>
        <dbReference type="Rhea" id="RHEA-COMP:10475"/>
        <dbReference type="ChEBI" id="CHEBI:15378"/>
        <dbReference type="ChEBI" id="CHEBI:57540"/>
        <dbReference type="ChEBI" id="CHEBI:57945"/>
        <dbReference type="ChEBI" id="CHEBI:83099"/>
        <dbReference type="ChEBI" id="CHEBI:83100"/>
        <dbReference type="EC" id="1.8.1.4"/>
    </reaction>
</comment>
<accession>A0A1L7RHH9</accession>
<dbReference type="GO" id="GO:0004148">
    <property type="term" value="F:dihydrolipoyl dehydrogenase (NADH) activity"/>
    <property type="evidence" value="ECO:0007669"/>
    <property type="project" value="UniProtKB-EC"/>
</dbReference>
<feature type="binding site" evidence="14">
    <location>
        <position position="127"/>
    </location>
    <ligand>
        <name>FAD</name>
        <dbReference type="ChEBI" id="CHEBI:57692"/>
    </ligand>
</feature>
<reference evidence="19" key="1">
    <citation type="submission" date="2014-07" db="EMBL/GenBank/DDBJ databases">
        <authorList>
            <person name="Zhang J.E."/>
            <person name="Yang H."/>
            <person name="Guo J."/>
            <person name="Deng Z."/>
            <person name="Luo H."/>
            <person name="Luo M."/>
            <person name="Zhao B."/>
        </authorList>
    </citation>
    <scope>NUCLEOTIDE SEQUENCE</scope>
    <source>
        <strain evidence="19">AM4</strain>
    </source>
</reference>
<dbReference type="PIRSF" id="PIRSF000350">
    <property type="entry name" value="Mercury_reductase_MerA"/>
    <property type="match status" value="1"/>
</dbReference>
<keyword evidence="11 16" id="KW-0676">Redox-active center</keyword>
<dbReference type="EMBL" id="LK995496">
    <property type="protein sequence ID" value="CED91106.1"/>
    <property type="molecule type" value="Genomic_DNA"/>
</dbReference>
<keyword evidence="8 16" id="KW-0560">Oxidoreductase</keyword>
<feature type="domain" description="Pyridine nucleotide-disulphide oxidoreductase dimerisation" evidence="17">
    <location>
        <begin position="348"/>
        <end position="457"/>
    </location>
</feature>
<dbReference type="PANTHER" id="PTHR22912:SF217">
    <property type="entry name" value="DIHYDROLIPOYL DEHYDROGENASE"/>
    <property type="match status" value="1"/>
</dbReference>
<evidence type="ECO:0000256" key="16">
    <source>
        <dbReference type="RuleBase" id="RU003692"/>
    </source>
</evidence>
<evidence type="ECO:0000256" key="2">
    <source>
        <dbReference type="ARBA" id="ARBA00007532"/>
    </source>
</evidence>
<feature type="binding site" evidence="14">
    <location>
        <begin position="186"/>
        <end position="193"/>
    </location>
    <ligand>
        <name>NAD(+)</name>
        <dbReference type="ChEBI" id="CHEBI:57540"/>
    </ligand>
</feature>
<feature type="binding site" evidence="14">
    <location>
        <position position="209"/>
    </location>
    <ligand>
        <name>NAD(+)</name>
        <dbReference type="ChEBI" id="CHEBI:57540"/>
    </ligand>
</feature>
<keyword evidence="14" id="KW-0547">Nucleotide-binding</keyword>
<evidence type="ECO:0000256" key="12">
    <source>
        <dbReference type="ARBA" id="ARBA00049187"/>
    </source>
</evidence>
<dbReference type="SUPFAM" id="SSF51905">
    <property type="entry name" value="FAD/NAD(P)-binding domain"/>
    <property type="match status" value="1"/>
</dbReference>
<evidence type="ECO:0000256" key="3">
    <source>
        <dbReference type="ARBA" id="ARBA00012608"/>
    </source>
</evidence>
<dbReference type="InterPro" id="IPR050151">
    <property type="entry name" value="Class-I_Pyr_Nuc-Dis_Oxidored"/>
</dbReference>
<dbReference type="EC" id="1.8.1.4" evidence="3 16"/>
<dbReference type="PRINTS" id="PR00368">
    <property type="entry name" value="FADPNR"/>
</dbReference>
<comment type="cofactor">
    <cofactor evidence="14 16">
        <name>FAD</name>
        <dbReference type="ChEBI" id="CHEBI:57692"/>
    </cofactor>
    <text evidence="14 16">Binds 1 FAD per subunit.</text>
</comment>
<evidence type="ECO:0000259" key="18">
    <source>
        <dbReference type="Pfam" id="PF07992"/>
    </source>
</evidence>
<dbReference type="NCBIfam" id="TIGR01350">
    <property type="entry name" value="lipoamide_DH"/>
    <property type="match status" value="1"/>
</dbReference>
<dbReference type="AlphaFoldDB" id="A0A1L7RHH9"/>
<keyword evidence="7 14" id="KW-0274">FAD</keyword>
<organism evidence="19">
    <name type="scientific">Actinomyces succiniciruminis</name>
    <dbReference type="NCBI Taxonomy" id="1522002"/>
    <lineage>
        <taxon>Bacteria</taxon>
        <taxon>Bacillati</taxon>
        <taxon>Actinomycetota</taxon>
        <taxon>Actinomycetes</taxon>
        <taxon>Actinomycetales</taxon>
        <taxon>Actinomycetaceae</taxon>
        <taxon>Actinomyces</taxon>
    </lineage>
</organism>
<feature type="binding site" evidence="14">
    <location>
        <position position="273"/>
    </location>
    <ligand>
        <name>NAD(+)</name>
        <dbReference type="ChEBI" id="CHEBI:57540"/>
    </ligand>
</feature>
<keyword evidence="10" id="KW-1015">Disulfide bond</keyword>
<evidence type="ECO:0000259" key="17">
    <source>
        <dbReference type="Pfam" id="PF02852"/>
    </source>
</evidence>
<feature type="active site" description="Proton acceptor" evidence="13">
    <location>
        <position position="446"/>
    </location>
</feature>
<evidence type="ECO:0000256" key="15">
    <source>
        <dbReference type="PIRSR" id="PIRSR000350-4"/>
    </source>
</evidence>
<dbReference type="InterPro" id="IPR023753">
    <property type="entry name" value="FAD/NAD-binding_dom"/>
</dbReference>
<gene>
    <name evidence="19" type="ORF">AAM4_1274</name>
</gene>